<protein>
    <submittedName>
        <fullName evidence="1">Uncharacterized protein</fullName>
    </submittedName>
</protein>
<comment type="caution">
    <text evidence="1">The sequence shown here is derived from an EMBL/GenBank/DDBJ whole genome shotgun (WGS) entry which is preliminary data.</text>
</comment>
<proteinExistence type="predicted"/>
<gene>
    <name evidence="1" type="ORF">GGR21_000670</name>
</gene>
<dbReference type="EMBL" id="JACIEP010000002">
    <property type="protein sequence ID" value="MBB4034783.1"/>
    <property type="molecule type" value="Genomic_DNA"/>
</dbReference>
<name>A0A840CSS2_9BACT</name>
<evidence type="ECO:0000313" key="1">
    <source>
        <dbReference type="EMBL" id="MBB4034783.1"/>
    </source>
</evidence>
<dbReference type="Proteomes" id="UP000555103">
    <property type="component" value="Unassembled WGS sequence"/>
</dbReference>
<dbReference type="AlphaFoldDB" id="A0A840CSS2"/>
<reference evidence="1 2" key="1">
    <citation type="submission" date="2020-08" db="EMBL/GenBank/DDBJ databases">
        <title>Genomic Encyclopedia of Type Strains, Phase IV (KMG-IV): sequencing the most valuable type-strain genomes for metagenomic binning, comparative biology and taxonomic classification.</title>
        <authorList>
            <person name="Goeker M."/>
        </authorList>
    </citation>
    <scope>NUCLEOTIDE SEQUENCE [LARGE SCALE GENOMIC DNA]</scope>
    <source>
        <strain evidence="1 2">DSM 104969</strain>
    </source>
</reference>
<keyword evidence="2" id="KW-1185">Reference proteome</keyword>
<accession>A0A840CSS2</accession>
<sequence>MNYGMTVFGIMMGGMGSSFDEEEYTEEEENGF</sequence>
<evidence type="ECO:0000313" key="2">
    <source>
        <dbReference type="Proteomes" id="UP000555103"/>
    </source>
</evidence>
<organism evidence="1 2">
    <name type="scientific">Dysgonomonas hofstadii</name>
    <dbReference type="NCBI Taxonomy" id="637886"/>
    <lineage>
        <taxon>Bacteria</taxon>
        <taxon>Pseudomonadati</taxon>
        <taxon>Bacteroidota</taxon>
        <taxon>Bacteroidia</taxon>
        <taxon>Bacteroidales</taxon>
        <taxon>Dysgonomonadaceae</taxon>
        <taxon>Dysgonomonas</taxon>
    </lineage>
</organism>